<evidence type="ECO:0000313" key="1">
    <source>
        <dbReference type="EMBL" id="RRN45157.1"/>
    </source>
</evidence>
<gene>
    <name evidence="1" type="ORF">EHV23_02625</name>
</gene>
<dbReference type="EMBL" id="RRUE01000001">
    <property type="protein sequence ID" value="RRN45157.1"/>
    <property type="molecule type" value="Genomic_DNA"/>
</dbReference>
<reference evidence="1 2" key="1">
    <citation type="submission" date="2018-11" db="EMBL/GenBank/DDBJ databases">
        <title>Genome sequencing of Lautropia sp. KCOM 2505 (= ChDC F240).</title>
        <authorList>
            <person name="Kook J.-K."/>
            <person name="Park S.-N."/>
            <person name="Lim Y.K."/>
        </authorList>
    </citation>
    <scope>NUCLEOTIDE SEQUENCE [LARGE SCALE GENOMIC DNA]</scope>
    <source>
        <strain evidence="1 2">KCOM 2505</strain>
    </source>
</reference>
<dbReference type="RefSeq" id="WP_125094588.1">
    <property type="nucleotide sequence ID" value="NZ_RRUE01000001.1"/>
</dbReference>
<comment type="caution">
    <text evidence="1">The sequence shown here is derived from an EMBL/GenBank/DDBJ whole genome shotgun (WGS) entry which is preliminary data.</text>
</comment>
<proteinExistence type="predicted"/>
<sequence>MDDQYKTYGMPEKLRRPEIGWKFFLGMWVTLQMGRHAEQEGIGELGPDFFNETVKSGLGLWPCDSPQLSQ</sequence>
<dbReference type="AlphaFoldDB" id="A0A3R8LSE1"/>
<protein>
    <submittedName>
        <fullName evidence="1">Uncharacterized protein</fullName>
    </submittedName>
</protein>
<dbReference type="Proteomes" id="UP000270261">
    <property type="component" value="Unassembled WGS sequence"/>
</dbReference>
<accession>A0A3R8LSE1</accession>
<organism evidence="1 2">
    <name type="scientific">Lautropia dentalis</name>
    <dbReference type="NCBI Taxonomy" id="2490857"/>
    <lineage>
        <taxon>Bacteria</taxon>
        <taxon>Pseudomonadati</taxon>
        <taxon>Pseudomonadota</taxon>
        <taxon>Betaproteobacteria</taxon>
        <taxon>Burkholderiales</taxon>
        <taxon>Burkholderiaceae</taxon>
        <taxon>Lautropia</taxon>
    </lineage>
</organism>
<evidence type="ECO:0000313" key="2">
    <source>
        <dbReference type="Proteomes" id="UP000270261"/>
    </source>
</evidence>
<name>A0A3R8LSE1_9BURK</name>
<keyword evidence="2" id="KW-1185">Reference proteome</keyword>